<dbReference type="InterPro" id="IPR037401">
    <property type="entry name" value="SnoaL-like"/>
</dbReference>
<evidence type="ECO:0000256" key="1">
    <source>
        <dbReference type="SAM" id="MobiDB-lite"/>
    </source>
</evidence>
<reference evidence="3 4" key="1">
    <citation type="submission" date="2020-02" db="EMBL/GenBank/DDBJ databases">
        <authorList>
            <person name="Babadi Z.K."/>
            <person name="Risdian C."/>
            <person name="Ebrahimipour G.H."/>
            <person name="Wink J."/>
        </authorList>
    </citation>
    <scope>NUCLEOTIDE SEQUENCE [LARGE SCALE GENOMIC DNA]</scope>
    <source>
        <strain evidence="3 4">ZKHCc1 1396</strain>
    </source>
</reference>
<feature type="compositionally biased region" description="Low complexity" evidence="1">
    <location>
        <begin position="178"/>
        <end position="190"/>
    </location>
</feature>
<evidence type="ECO:0000259" key="2">
    <source>
        <dbReference type="Pfam" id="PF13474"/>
    </source>
</evidence>
<feature type="region of interest" description="Disordered" evidence="1">
    <location>
        <begin position="178"/>
        <end position="208"/>
    </location>
</feature>
<comment type="caution">
    <text evidence="3">The sequence shown here is derived from an EMBL/GenBank/DDBJ whole genome shotgun (WGS) entry which is preliminary data.</text>
</comment>
<accession>A0ABR9PGT7</accession>
<sequence length="208" mass="22127">MPLHTANTPSVEVNPVPSVFSFLWLTLAANPAAPVPAAPADPKVAVATVLDDWHRAAAAANEARYFALFTPDAVFMGTDGTERWTVDQFRAWSKPYFSKGKAWSFKSLSRNVFLAKDGQTAWFDEALDTPNLGPARGSGVLVKEPAGWRIAQYNLSVPIPNDLMGEVTNRVATYTKAKAAQGTTPGATPATPAPKAAPAPKTTPAPKP</sequence>
<dbReference type="Gene3D" id="3.10.450.50">
    <property type="match status" value="1"/>
</dbReference>
<protein>
    <submittedName>
        <fullName evidence="3">Nuclear transport factor 2 family protein</fullName>
    </submittedName>
</protein>
<evidence type="ECO:0000313" key="4">
    <source>
        <dbReference type="Proteomes" id="UP001516472"/>
    </source>
</evidence>
<dbReference type="Pfam" id="PF13474">
    <property type="entry name" value="SnoaL_3"/>
    <property type="match status" value="1"/>
</dbReference>
<organism evidence="3 4">
    <name type="scientific">Corallococcus soli</name>
    <dbReference type="NCBI Taxonomy" id="2710757"/>
    <lineage>
        <taxon>Bacteria</taxon>
        <taxon>Pseudomonadati</taxon>
        <taxon>Myxococcota</taxon>
        <taxon>Myxococcia</taxon>
        <taxon>Myxococcales</taxon>
        <taxon>Cystobacterineae</taxon>
        <taxon>Myxococcaceae</taxon>
        <taxon>Corallococcus</taxon>
    </lineage>
</organism>
<proteinExistence type="predicted"/>
<dbReference type="InterPro" id="IPR032710">
    <property type="entry name" value="NTF2-like_dom_sf"/>
</dbReference>
<dbReference type="Proteomes" id="UP001516472">
    <property type="component" value="Unassembled WGS sequence"/>
</dbReference>
<evidence type="ECO:0000313" key="3">
    <source>
        <dbReference type="EMBL" id="MBE4747118.1"/>
    </source>
</evidence>
<feature type="domain" description="SnoaL-like" evidence="2">
    <location>
        <begin position="46"/>
        <end position="160"/>
    </location>
</feature>
<name>A0ABR9PGT7_9BACT</name>
<feature type="compositionally biased region" description="Pro residues" evidence="1">
    <location>
        <begin position="191"/>
        <end position="208"/>
    </location>
</feature>
<gene>
    <name evidence="3" type="ORF">G4177_02880</name>
</gene>
<dbReference type="EMBL" id="JAAIYO010000001">
    <property type="protein sequence ID" value="MBE4747118.1"/>
    <property type="molecule type" value="Genomic_DNA"/>
</dbReference>
<keyword evidence="4" id="KW-1185">Reference proteome</keyword>
<dbReference type="SUPFAM" id="SSF54427">
    <property type="entry name" value="NTF2-like"/>
    <property type="match status" value="1"/>
</dbReference>